<feature type="non-terminal residue" evidence="1">
    <location>
        <position position="127"/>
    </location>
</feature>
<dbReference type="EMBL" id="BART01038992">
    <property type="protein sequence ID" value="GAH09631.1"/>
    <property type="molecule type" value="Genomic_DNA"/>
</dbReference>
<evidence type="ECO:0008006" key="2">
    <source>
        <dbReference type="Google" id="ProtNLM"/>
    </source>
</evidence>
<accession>X1CMI0</accession>
<organism evidence="1">
    <name type="scientific">marine sediment metagenome</name>
    <dbReference type="NCBI Taxonomy" id="412755"/>
    <lineage>
        <taxon>unclassified sequences</taxon>
        <taxon>metagenomes</taxon>
        <taxon>ecological metagenomes</taxon>
    </lineage>
</organism>
<protein>
    <recommendedName>
        <fullName evidence="2">Anaphase-promoting complex subunit 4 WD40 domain-containing protein</fullName>
    </recommendedName>
</protein>
<dbReference type="AlphaFoldDB" id="X1CMI0"/>
<evidence type="ECO:0000313" key="1">
    <source>
        <dbReference type="EMBL" id="GAH09631.1"/>
    </source>
</evidence>
<reference evidence="1" key="1">
    <citation type="journal article" date="2014" name="Front. Microbiol.">
        <title>High frequency of phylogenetically diverse reductive dehalogenase-homologous genes in deep subseafloor sedimentary metagenomes.</title>
        <authorList>
            <person name="Kawai M."/>
            <person name="Futagami T."/>
            <person name="Toyoda A."/>
            <person name="Takaki Y."/>
            <person name="Nishi S."/>
            <person name="Hori S."/>
            <person name="Arai W."/>
            <person name="Tsubouchi T."/>
            <person name="Morono Y."/>
            <person name="Uchiyama I."/>
            <person name="Ito T."/>
            <person name="Fujiyama A."/>
            <person name="Inagaki F."/>
            <person name="Takami H."/>
        </authorList>
    </citation>
    <scope>NUCLEOTIDE SEQUENCE</scope>
    <source>
        <strain evidence="1">Expedition CK06-06</strain>
    </source>
</reference>
<feature type="non-terminal residue" evidence="1">
    <location>
        <position position="1"/>
    </location>
</feature>
<comment type="caution">
    <text evidence="1">The sequence shown here is derived from an EMBL/GenBank/DDBJ whole genome shotgun (WGS) entry which is preliminary data.</text>
</comment>
<gene>
    <name evidence="1" type="ORF">S01H4_64349</name>
</gene>
<proteinExistence type="predicted"/>
<sequence length="127" mass="14254">TRIEDRLYIGLKTGNIQIWDIEKDEFITSINLFNNPISTTELGFDNIIATSWKGEAASISPEGNIQWNIKLTEEKIETIFGDINKTMITDIKANYFQLNSKTGNIIEKGIWDLSSVRGATTASNLIV</sequence>
<name>X1CMI0_9ZZZZ</name>